<comment type="caution">
    <text evidence="1">The sequence shown here is derived from an EMBL/GenBank/DDBJ whole genome shotgun (WGS) entry which is preliminary data.</text>
</comment>
<dbReference type="Proteomes" id="UP001519460">
    <property type="component" value="Unassembled WGS sequence"/>
</dbReference>
<dbReference type="AlphaFoldDB" id="A0ABD0LNZ1"/>
<evidence type="ECO:0000313" key="2">
    <source>
        <dbReference type="Proteomes" id="UP001519460"/>
    </source>
</evidence>
<organism evidence="1 2">
    <name type="scientific">Batillaria attramentaria</name>
    <dbReference type="NCBI Taxonomy" id="370345"/>
    <lineage>
        <taxon>Eukaryota</taxon>
        <taxon>Metazoa</taxon>
        <taxon>Spiralia</taxon>
        <taxon>Lophotrochozoa</taxon>
        <taxon>Mollusca</taxon>
        <taxon>Gastropoda</taxon>
        <taxon>Caenogastropoda</taxon>
        <taxon>Sorbeoconcha</taxon>
        <taxon>Cerithioidea</taxon>
        <taxon>Batillariidae</taxon>
        <taxon>Batillaria</taxon>
    </lineage>
</organism>
<sequence>MAQRCTDNGVVRSIPERFGDLEIVPPCPCPCPRPNVVVKPPRLPVLSAEMCKLLSNFAELHHHREVRSLSLNLPVGWSRQQTTMSSCGPCLFCAAWRAVGMFVFTDDV</sequence>
<name>A0ABD0LNZ1_9CAEN</name>
<accession>A0ABD0LNZ1</accession>
<protein>
    <submittedName>
        <fullName evidence="1">Uncharacterized protein</fullName>
    </submittedName>
</protein>
<keyword evidence="2" id="KW-1185">Reference proteome</keyword>
<evidence type="ECO:0000313" key="1">
    <source>
        <dbReference type="EMBL" id="KAK7500961.1"/>
    </source>
</evidence>
<proteinExistence type="predicted"/>
<dbReference type="EMBL" id="JACVVK020000034">
    <property type="protein sequence ID" value="KAK7500961.1"/>
    <property type="molecule type" value="Genomic_DNA"/>
</dbReference>
<gene>
    <name evidence="1" type="ORF">BaRGS_00007841</name>
</gene>
<reference evidence="1 2" key="1">
    <citation type="journal article" date="2023" name="Sci. Data">
        <title>Genome assembly of the Korean intertidal mud-creeper Batillaria attramentaria.</title>
        <authorList>
            <person name="Patra A.K."/>
            <person name="Ho P.T."/>
            <person name="Jun S."/>
            <person name="Lee S.J."/>
            <person name="Kim Y."/>
            <person name="Won Y.J."/>
        </authorList>
    </citation>
    <scope>NUCLEOTIDE SEQUENCE [LARGE SCALE GENOMIC DNA]</scope>
    <source>
        <strain evidence="1">Wonlab-2016</strain>
    </source>
</reference>